<name>A0ABR2R8W8_9ROSI</name>
<dbReference type="InterPro" id="IPR002156">
    <property type="entry name" value="RNaseH_domain"/>
</dbReference>
<reference evidence="5 6" key="1">
    <citation type="journal article" date="2024" name="G3 (Bethesda)">
        <title>Genome assembly of Hibiscus sabdariffa L. provides insights into metabolisms of medicinal natural products.</title>
        <authorList>
            <person name="Kim T."/>
        </authorList>
    </citation>
    <scope>NUCLEOTIDE SEQUENCE [LARGE SCALE GENOMIC DNA]</scope>
    <source>
        <strain evidence="5">TK-2024</strain>
        <tissue evidence="5">Old leaves</tissue>
    </source>
</reference>
<dbReference type="SUPFAM" id="SSF53098">
    <property type="entry name" value="Ribonuclease H-like"/>
    <property type="match status" value="1"/>
</dbReference>
<feature type="compositionally biased region" description="Low complexity" evidence="1">
    <location>
        <begin position="613"/>
        <end position="624"/>
    </location>
</feature>
<keyword evidence="2" id="KW-0472">Membrane</keyword>
<dbReference type="Gene3D" id="3.30.420.10">
    <property type="entry name" value="Ribonuclease H-like superfamily/Ribonuclease H"/>
    <property type="match status" value="1"/>
</dbReference>
<evidence type="ECO:0000259" key="3">
    <source>
        <dbReference type="Pfam" id="PF13456"/>
    </source>
</evidence>
<evidence type="ECO:0000256" key="1">
    <source>
        <dbReference type="SAM" id="MobiDB-lite"/>
    </source>
</evidence>
<comment type="caution">
    <text evidence="5">The sequence shown here is derived from an EMBL/GenBank/DDBJ whole genome shotgun (WGS) entry which is preliminary data.</text>
</comment>
<keyword evidence="2" id="KW-0812">Transmembrane</keyword>
<dbReference type="Pfam" id="PF14111">
    <property type="entry name" value="DUF4283"/>
    <property type="match status" value="1"/>
</dbReference>
<feature type="transmembrane region" description="Helical" evidence="2">
    <location>
        <begin position="6"/>
        <end position="26"/>
    </location>
</feature>
<keyword evidence="6" id="KW-1185">Reference proteome</keyword>
<organism evidence="5 6">
    <name type="scientific">Hibiscus sabdariffa</name>
    <name type="common">roselle</name>
    <dbReference type="NCBI Taxonomy" id="183260"/>
    <lineage>
        <taxon>Eukaryota</taxon>
        <taxon>Viridiplantae</taxon>
        <taxon>Streptophyta</taxon>
        <taxon>Embryophyta</taxon>
        <taxon>Tracheophyta</taxon>
        <taxon>Spermatophyta</taxon>
        <taxon>Magnoliopsida</taxon>
        <taxon>eudicotyledons</taxon>
        <taxon>Gunneridae</taxon>
        <taxon>Pentapetalae</taxon>
        <taxon>rosids</taxon>
        <taxon>malvids</taxon>
        <taxon>Malvales</taxon>
        <taxon>Malvaceae</taxon>
        <taxon>Malvoideae</taxon>
        <taxon>Hibiscus</taxon>
    </lineage>
</organism>
<accession>A0ABR2R8W8</accession>
<gene>
    <name evidence="5" type="ORF">V6N11_035748</name>
</gene>
<evidence type="ECO:0000313" key="5">
    <source>
        <dbReference type="EMBL" id="KAK9009203.1"/>
    </source>
</evidence>
<evidence type="ECO:0008006" key="7">
    <source>
        <dbReference type="Google" id="ProtNLM"/>
    </source>
</evidence>
<dbReference type="Proteomes" id="UP001396334">
    <property type="component" value="Unassembled WGS sequence"/>
</dbReference>
<dbReference type="InterPro" id="IPR012337">
    <property type="entry name" value="RNaseH-like_sf"/>
</dbReference>
<feature type="transmembrane region" description="Helical" evidence="2">
    <location>
        <begin position="232"/>
        <end position="252"/>
    </location>
</feature>
<dbReference type="InterPro" id="IPR025558">
    <property type="entry name" value="DUF4283"/>
</dbReference>
<dbReference type="Pfam" id="PF13456">
    <property type="entry name" value="RVT_3"/>
    <property type="match status" value="1"/>
</dbReference>
<feature type="region of interest" description="Disordered" evidence="1">
    <location>
        <begin position="576"/>
        <end position="645"/>
    </location>
</feature>
<sequence length="871" mass="94318">MLSISLWIFLFVFCRLFSFSLGFGVVSISNVGIRCDPGFTVWLFWFDRSEALISGGRVGHGFKALCTQLSAVVFSAAPANALSGVFSSLSWLGLASLFGFSPESAYGGAWLPGLASGRPTPTSSILGTVFRLSSKLLESSCARIGPLSIRAGPTIRDLFGRPIGSSVLGDPFLVSLFGPDLECFFALGFPIQYPGLEQSSLRLGHLLWIQNDRPALLHLRQAELGLSQSGQWLLFGLALLALNFLYIGFSFLGDPLQVSPFEPALECIFALGFPIQYPGLEQSSFCLGHLLWALLHLCQAEVGPSHSGQLLLFGLALNFLLPGELSFSHTKPALSDGLFPTVINDTITMDEDTSTWLIGSVITPKAVDGEAITRIFRSVWKPKNITEITELRSNLFLIKPSSVGVTDTILKRQPWVLDDDLFAIESYNPEWRADDYTFRCLPIWVRVYKLPLQAMNGEMGLRLGSCIGRALGVDHRVEGGNKGDFLRVRVEIDIQKPLRRCVMLGNVHGRPASPCPLRYERLPTFCFFCGVIGYELSSCTVKPDGFDGKKLQYGSWLRVPDQQPRSKARRRLGVEYFSEASQPAPPTTSTTCKGKAASSSQAPPPTDDTVHPGRGTTTVTDTGTLNARHPGVASETNEAVNDQKKSVVLTEGTRDIESAVAPPTRTSKRTLQGTLFGSFLGFEPCFSTLSYPLGRSQLRPSSGPVFSPGVWSPPPSGTIAISVDGAFTPDHGAGIGVVARDSTGTVLGGLAQHSLGLSSSVSSETAAIHVGLQLADEHGWDCIVLESDCANVVNQLNSDLGWDLSPLGPALEPIRSLLAARPCFSIRFIFRDLNLVAHTLATWALHCTQSLFFDSVCPEIIQHYVNIDSSG</sequence>
<evidence type="ECO:0000256" key="2">
    <source>
        <dbReference type="SAM" id="Phobius"/>
    </source>
</evidence>
<dbReference type="CDD" id="cd06222">
    <property type="entry name" value="RNase_H_like"/>
    <property type="match status" value="1"/>
</dbReference>
<dbReference type="PANTHER" id="PTHR31286">
    <property type="entry name" value="GLYCINE-RICH CELL WALL STRUCTURAL PROTEIN 1.8-LIKE"/>
    <property type="match status" value="1"/>
</dbReference>
<dbReference type="InterPro" id="IPR044730">
    <property type="entry name" value="RNase_H-like_dom_plant"/>
</dbReference>
<protein>
    <recommendedName>
        <fullName evidence="7">RNase H type-1 domain-containing protein</fullName>
    </recommendedName>
</protein>
<dbReference type="InterPro" id="IPR036397">
    <property type="entry name" value="RNaseH_sf"/>
</dbReference>
<evidence type="ECO:0000259" key="4">
    <source>
        <dbReference type="Pfam" id="PF14111"/>
    </source>
</evidence>
<feature type="domain" description="DUF4283" evidence="4">
    <location>
        <begin position="354"/>
        <end position="430"/>
    </location>
</feature>
<evidence type="ECO:0000313" key="6">
    <source>
        <dbReference type="Proteomes" id="UP001396334"/>
    </source>
</evidence>
<proteinExistence type="predicted"/>
<dbReference type="InterPro" id="IPR040256">
    <property type="entry name" value="At4g02000-like"/>
</dbReference>
<dbReference type="EMBL" id="JBBPBN010000024">
    <property type="protein sequence ID" value="KAK9009203.1"/>
    <property type="molecule type" value="Genomic_DNA"/>
</dbReference>
<feature type="domain" description="RNase H type-1" evidence="3">
    <location>
        <begin position="723"/>
        <end position="844"/>
    </location>
</feature>
<dbReference type="PANTHER" id="PTHR31286:SF178">
    <property type="entry name" value="DUF4283 DOMAIN-CONTAINING PROTEIN"/>
    <property type="match status" value="1"/>
</dbReference>
<keyword evidence="2" id="KW-1133">Transmembrane helix</keyword>